<evidence type="ECO:0000256" key="5">
    <source>
        <dbReference type="ARBA" id="ARBA00022741"/>
    </source>
</evidence>
<evidence type="ECO:0000256" key="6">
    <source>
        <dbReference type="ARBA" id="ARBA00022777"/>
    </source>
</evidence>
<keyword evidence="4 9" id="KW-0808">Transferase</keyword>
<evidence type="ECO:0000256" key="2">
    <source>
        <dbReference type="ARBA" id="ARBA00022571"/>
    </source>
</evidence>
<comment type="similarity">
    <text evidence="9">Belongs to the acetylglutamate kinase family. ArgB subfamily.</text>
</comment>
<comment type="subcellular location">
    <subcellularLocation>
        <location evidence="9">Cytoplasm</location>
    </subcellularLocation>
</comment>
<dbReference type="OrthoDB" id="9803155at2"/>
<accession>A0A1H2LW87</accession>
<sequence>MSHASPRSEEALSLVEKASILTEALPWLETYVGKTVVIKYGGNAMVDDDLKRAFASDIVFMKRCGVHPVVVHGGGPQISSMLGRLGIASEFRGGLRVTTPEAMEVVRMVLVGQVGRDLVGLINAHSTLAVGLSGEDGGLFTAARRGTVVDGEEVDLGLVGDVAHVRTEAIRGLIDSGSVPVVASIAPDAHGVVHNVNADTAAAALAVALGAERLVVLTDVEGLYRDWPSSTEVIEELSASELRELMPSLQSGMVPKMEACLRAVEGGLTRATVTDGRVPHALLLEIFTNSGIGTMVTQDGLVRLGSRVFSAAEGIPPHEYANGDVSRAASASASETGTGTAEPAGPQPVHGSGPSAPEPSALDDVGGLS</sequence>
<dbReference type="InterPro" id="IPR041727">
    <property type="entry name" value="NAGK-C"/>
</dbReference>
<dbReference type="NCBIfam" id="TIGR00761">
    <property type="entry name" value="argB"/>
    <property type="match status" value="1"/>
</dbReference>
<feature type="binding site" evidence="9">
    <location>
        <begin position="74"/>
        <end position="75"/>
    </location>
    <ligand>
        <name>substrate</name>
    </ligand>
</feature>
<evidence type="ECO:0000256" key="10">
    <source>
        <dbReference type="SAM" id="MobiDB-lite"/>
    </source>
</evidence>
<evidence type="ECO:0000256" key="9">
    <source>
        <dbReference type="HAMAP-Rule" id="MF_00082"/>
    </source>
</evidence>
<dbReference type="InterPro" id="IPR001057">
    <property type="entry name" value="Glu/AcGlu_kinase"/>
</dbReference>
<comment type="pathway">
    <text evidence="1 9">Amino-acid biosynthesis; L-arginine biosynthesis; N(2)-acetyl-L-ornithine from L-glutamate: step 2/4.</text>
</comment>
<dbReference type="GO" id="GO:0005737">
    <property type="term" value="C:cytoplasm"/>
    <property type="evidence" value="ECO:0007669"/>
    <property type="project" value="UniProtKB-SubCell"/>
</dbReference>
<feature type="region of interest" description="Disordered" evidence="10">
    <location>
        <begin position="317"/>
        <end position="369"/>
    </location>
</feature>
<evidence type="ECO:0000256" key="4">
    <source>
        <dbReference type="ARBA" id="ARBA00022679"/>
    </source>
</evidence>
<evidence type="ECO:0000256" key="3">
    <source>
        <dbReference type="ARBA" id="ARBA00022605"/>
    </source>
</evidence>
<comment type="catalytic activity">
    <reaction evidence="8 9">
        <text>N-acetyl-L-glutamate + ATP = N-acetyl-L-glutamyl 5-phosphate + ADP</text>
        <dbReference type="Rhea" id="RHEA:14629"/>
        <dbReference type="ChEBI" id="CHEBI:30616"/>
        <dbReference type="ChEBI" id="CHEBI:44337"/>
        <dbReference type="ChEBI" id="CHEBI:57936"/>
        <dbReference type="ChEBI" id="CHEBI:456216"/>
        <dbReference type="EC" id="2.7.2.8"/>
    </reaction>
</comment>
<keyword evidence="9" id="KW-0963">Cytoplasm</keyword>
<dbReference type="PRINTS" id="PR00474">
    <property type="entry name" value="GLU5KINASE"/>
</dbReference>
<evidence type="ECO:0000256" key="7">
    <source>
        <dbReference type="ARBA" id="ARBA00022840"/>
    </source>
</evidence>
<keyword evidence="13" id="KW-1185">Reference proteome</keyword>
<feature type="domain" description="Aspartate/glutamate/uridylate kinase" evidence="11">
    <location>
        <begin position="34"/>
        <end position="274"/>
    </location>
</feature>
<feature type="binding site" evidence="9">
    <location>
        <position position="96"/>
    </location>
    <ligand>
        <name>substrate</name>
    </ligand>
</feature>
<comment type="function">
    <text evidence="9">Catalyzes the ATP-dependent phosphorylation of N-acetyl-L-glutamate.</text>
</comment>
<keyword evidence="3 9" id="KW-0028">Amino-acid biosynthesis</keyword>
<dbReference type="Gene3D" id="3.40.1160.10">
    <property type="entry name" value="Acetylglutamate kinase-like"/>
    <property type="match status" value="1"/>
</dbReference>
<dbReference type="GO" id="GO:0003991">
    <property type="term" value="F:acetylglutamate kinase activity"/>
    <property type="evidence" value="ECO:0007669"/>
    <property type="project" value="UniProtKB-UniRule"/>
</dbReference>
<organism evidence="12 13">
    <name type="scientific">Microlunatus sagamiharensis</name>
    <dbReference type="NCBI Taxonomy" id="546874"/>
    <lineage>
        <taxon>Bacteria</taxon>
        <taxon>Bacillati</taxon>
        <taxon>Actinomycetota</taxon>
        <taxon>Actinomycetes</taxon>
        <taxon>Propionibacteriales</taxon>
        <taxon>Propionibacteriaceae</taxon>
        <taxon>Microlunatus</taxon>
    </lineage>
</organism>
<protein>
    <recommendedName>
        <fullName evidence="9">Acetylglutamate kinase</fullName>
        <ecNumber evidence="9">2.7.2.8</ecNumber>
    </recommendedName>
    <alternativeName>
        <fullName evidence="9">N-acetyl-L-glutamate 5-phosphotransferase</fullName>
    </alternativeName>
    <alternativeName>
        <fullName evidence="9">NAG kinase</fullName>
        <shortName evidence="9">NAGK</shortName>
    </alternativeName>
</protein>
<dbReference type="RefSeq" id="WP_091073472.1">
    <property type="nucleotide sequence ID" value="NZ_LT629799.1"/>
</dbReference>
<dbReference type="InterPro" id="IPR004662">
    <property type="entry name" value="AcgluKinase_fam"/>
</dbReference>
<dbReference type="Proteomes" id="UP000198825">
    <property type="component" value="Chromosome I"/>
</dbReference>
<dbReference type="SUPFAM" id="SSF53633">
    <property type="entry name" value="Carbamate kinase-like"/>
    <property type="match status" value="1"/>
</dbReference>
<dbReference type="STRING" id="546874.SAMN04488544_0959"/>
<dbReference type="FunFam" id="3.40.1160.10:FF:000004">
    <property type="entry name" value="Acetylglutamate kinase"/>
    <property type="match status" value="1"/>
</dbReference>
<dbReference type="EMBL" id="LT629799">
    <property type="protein sequence ID" value="SDU85209.1"/>
    <property type="molecule type" value="Genomic_DNA"/>
</dbReference>
<feature type="site" description="Transition state stabilizer" evidence="9">
    <location>
        <position position="39"/>
    </location>
</feature>
<keyword evidence="2 9" id="KW-0055">Arginine biosynthesis</keyword>
<feature type="site" description="Transition state stabilizer" evidence="9">
    <location>
        <position position="256"/>
    </location>
</feature>
<dbReference type="UniPathway" id="UPA00068">
    <property type="reaction ID" value="UER00107"/>
</dbReference>
<name>A0A1H2LW87_9ACTN</name>
<evidence type="ECO:0000313" key="12">
    <source>
        <dbReference type="EMBL" id="SDU85209.1"/>
    </source>
</evidence>
<feature type="binding site" evidence="9">
    <location>
        <position position="195"/>
    </location>
    <ligand>
        <name>substrate</name>
    </ligand>
</feature>
<keyword evidence="7 9" id="KW-0067">ATP-binding</keyword>
<dbReference type="AlphaFoldDB" id="A0A1H2LW87"/>
<dbReference type="InterPro" id="IPR036393">
    <property type="entry name" value="AceGlu_kinase-like_sf"/>
</dbReference>
<evidence type="ECO:0000313" key="13">
    <source>
        <dbReference type="Proteomes" id="UP000198825"/>
    </source>
</evidence>
<dbReference type="Pfam" id="PF00696">
    <property type="entry name" value="AA_kinase"/>
    <property type="match status" value="1"/>
</dbReference>
<dbReference type="GO" id="GO:0005524">
    <property type="term" value="F:ATP binding"/>
    <property type="evidence" value="ECO:0007669"/>
    <property type="project" value="UniProtKB-UniRule"/>
</dbReference>
<dbReference type="InterPro" id="IPR037528">
    <property type="entry name" value="ArgB"/>
</dbReference>
<dbReference type="PANTHER" id="PTHR23342">
    <property type="entry name" value="N-ACETYLGLUTAMATE SYNTHASE"/>
    <property type="match status" value="1"/>
</dbReference>
<feature type="compositionally biased region" description="Low complexity" evidence="10">
    <location>
        <begin position="328"/>
        <end position="342"/>
    </location>
</feature>
<dbReference type="PANTHER" id="PTHR23342:SF0">
    <property type="entry name" value="N-ACETYLGLUTAMATE SYNTHASE, MITOCHONDRIAL"/>
    <property type="match status" value="1"/>
</dbReference>
<dbReference type="GO" id="GO:0042450">
    <property type="term" value="P:L-arginine biosynthetic process via ornithine"/>
    <property type="evidence" value="ECO:0007669"/>
    <property type="project" value="UniProtKB-UniRule"/>
</dbReference>
<dbReference type="EC" id="2.7.2.8" evidence="9"/>
<proteinExistence type="inferred from homology"/>
<keyword evidence="5 9" id="KW-0547">Nucleotide-binding</keyword>
<dbReference type="InterPro" id="IPR001048">
    <property type="entry name" value="Asp/Glu/Uridylate_kinase"/>
</dbReference>
<evidence type="ECO:0000256" key="1">
    <source>
        <dbReference type="ARBA" id="ARBA00004828"/>
    </source>
</evidence>
<gene>
    <name evidence="9" type="primary">argB</name>
    <name evidence="12" type="ORF">SAMN04488544_0959</name>
</gene>
<evidence type="ECO:0000259" key="11">
    <source>
        <dbReference type="Pfam" id="PF00696"/>
    </source>
</evidence>
<reference evidence="13" key="1">
    <citation type="submission" date="2016-10" db="EMBL/GenBank/DDBJ databases">
        <authorList>
            <person name="Varghese N."/>
            <person name="Submissions S."/>
        </authorList>
    </citation>
    <scope>NUCLEOTIDE SEQUENCE [LARGE SCALE GENOMIC DNA]</scope>
    <source>
        <strain evidence="13">DSM 21743</strain>
    </source>
</reference>
<evidence type="ECO:0000256" key="8">
    <source>
        <dbReference type="ARBA" id="ARBA00048141"/>
    </source>
</evidence>
<dbReference type="CDD" id="cd04250">
    <property type="entry name" value="AAK_NAGK-C"/>
    <property type="match status" value="1"/>
</dbReference>
<dbReference type="HAMAP" id="MF_00082">
    <property type="entry name" value="ArgB"/>
    <property type="match status" value="1"/>
</dbReference>
<keyword evidence="6 9" id="KW-0418">Kinase</keyword>